<feature type="signal peptide" evidence="2">
    <location>
        <begin position="1"/>
        <end position="21"/>
    </location>
</feature>
<name>A0A1M6PUX3_REIAG</name>
<keyword evidence="1" id="KW-0378">Hydrolase</keyword>
<dbReference type="Gene3D" id="3.40.50.1820">
    <property type="entry name" value="alpha/beta hydrolase"/>
    <property type="match status" value="1"/>
</dbReference>
<evidence type="ECO:0000313" key="5">
    <source>
        <dbReference type="Proteomes" id="UP000184474"/>
    </source>
</evidence>
<keyword evidence="5" id="KW-1185">Reference proteome</keyword>
<feature type="chain" id="PRO_5011979980" evidence="2">
    <location>
        <begin position="22"/>
        <end position="293"/>
    </location>
</feature>
<organism evidence="4 5">
    <name type="scientific">Reichenbachiella agariperforans</name>
    <dbReference type="NCBI Taxonomy" id="156994"/>
    <lineage>
        <taxon>Bacteria</taxon>
        <taxon>Pseudomonadati</taxon>
        <taxon>Bacteroidota</taxon>
        <taxon>Cytophagia</taxon>
        <taxon>Cytophagales</taxon>
        <taxon>Reichenbachiellaceae</taxon>
        <taxon>Reichenbachiella</taxon>
    </lineage>
</organism>
<evidence type="ECO:0000256" key="2">
    <source>
        <dbReference type="SAM" id="SignalP"/>
    </source>
</evidence>
<protein>
    <submittedName>
        <fullName evidence="4">Acetyl esterase/lipase</fullName>
    </submittedName>
</protein>
<gene>
    <name evidence="4" type="ORF">SAMN04488028_10349</name>
</gene>
<reference evidence="5" key="1">
    <citation type="submission" date="2016-11" db="EMBL/GenBank/DDBJ databases">
        <authorList>
            <person name="Varghese N."/>
            <person name="Submissions S."/>
        </authorList>
    </citation>
    <scope>NUCLEOTIDE SEQUENCE [LARGE SCALE GENOMIC DNA]</scope>
    <source>
        <strain evidence="5">DSM 26134</strain>
    </source>
</reference>
<dbReference type="GO" id="GO:0016787">
    <property type="term" value="F:hydrolase activity"/>
    <property type="evidence" value="ECO:0007669"/>
    <property type="project" value="UniProtKB-KW"/>
</dbReference>
<dbReference type="AlphaFoldDB" id="A0A1M6PUX3"/>
<accession>A0A1M6PUX3</accession>
<dbReference type="PANTHER" id="PTHR48081:SF6">
    <property type="entry name" value="PEPTIDASE S9 PROLYL OLIGOPEPTIDASE CATALYTIC DOMAIN-CONTAINING PROTEIN"/>
    <property type="match status" value="1"/>
</dbReference>
<evidence type="ECO:0000256" key="1">
    <source>
        <dbReference type="ARBA" id="ARBA00022801"/>
    </source>
</evidence>
<dbReference type="SUPFAM" id="SSF53474">
    <property type="entry name" value="alpha/beta-Hydrolases"/>
    <property type="match status" value="1"/>
</dbReference>
<evidence type="ECO:0000313" key="4">
    <source>
        <dbReference type="EMBL" id="SHK11717.1"/>
    </source>
</evidence>
<dbReference type="InterPro" id="IPR049492">
    <property type="entry name" value="BD-FAE-like_dom"/>
</dbReference>
<dbReference type="Proteomes" id="UP000184474">
    <property type="component" value="Unassembled WGS sequence"/>
</dbReference>
<keyword evidence="2" id="KW-0732">Signal</keyword>
<dbReference type="PANTHER" id="PTHR48081">
    <property type="entry name" value="AB HYDROLASE SUPERFAMILY PROTEIN C4A8.06C"/>
    <property type="match status" value="1"/>
</dbReference>
<proteinExistence type="predicted"/>
<dbReference type="InterPro" id="IPR050300">
    <property type="entry name" value="GDXG_lipolytic_enzyme"/>
</dbReference>
<evidence type="ECO:0000259" key="3">
    <source>
        <dbReference type="Pfam" id="PF20434"/>
    </source>
</evidence>
<dbReference type="Pfam" id="PF20434">
    <property type="entry name" value="BD-FAE"/>
    <property type="match status" value="1"/>
</dbReference>
<sequence length="293" mass="32593">MTLKPLSSAILLLMFALPMHGQNQILPLWPDQVPNERKSKLTEESEITDTKRIRQVRNPSIEVYLPTKSSATGKAVLICPGGGYGILAYDKEGTDFAKWLNGYGIAGIVLKYRLPEDDSNITPHLSPIMDAKQGMKLIRQNATKWNIDTDQVGVMGFSAGGHLAATLGTHYDEETRPDFMALIYPVITMKTDYTHMGSRTNLLGENPTPALIAEYSSELQVTADTPPTFIVHSQNDEAVPIENSLQMYKALRTHQVPTEMHLYPSGGHGYGFALNQPHLSSWSQRLADWLMLR</sequence>
<dbReference type="EMBL" id="FRAA01000003">
    <property type="protein sequence ID" value="SHK11717.1"/>
    <property type="molecule type" value="Genomic_DNA"/>
</dbReference>
<dbReference type="STRING" id="156994.SAMN04488028_10349"/>
<feature type="domain" description="BD-FAE-like" evidence="3">
    <location>
        <begin position="62"/>
        <end position="251"/>
    </location>
</feature>
<dbReference type="InterPro" id="IPR029058">
    <property type="entry name" value="AB_hydrolase_fold"/>
</dbReference>
<dbReference type="RefSeq" id="WP_073121936.1">
    <property type="nucleotide sequence ID" value="NZ_FRAA01000003.1"/>
</dbReference>